<dbReference type="CDD" id="cd09631">
    <property type="entry name" value="DOMON_DOH"/>
    <property type="match status" value="1"/>
</dbReference>
<gene>
    <name evidence="4" type="ORF">FNW21_04155</name>
</gene>
<dbReference type="OrthoDB" id="667194at2"/>
<feature type="domain" description="DOMON" evidence="3">
    <location>
        <begin position="56"/>
        <end position="143"/>
    </location>
</feature>
<evidence type="ECO:0000313" key="4">
    <source>
        <dbReference type="EMBL" id="TRX41298.1"/>
    </source>
</evidence>
<evidence type="ECO:0000256" key="1">
    <source>
        <dbReference type="ARBA" id="ARBA00022729"/>
    </source>
</evidence>
<dbReference type="InterPro" id="IPR005018">
    <property type="entry name" value="DOMON_domain"/>
</dbReference>
<dbReference type="Pfam" id="PF03351">
    <property type="entry name" value="DOMON"/>
    <property type="match status" value="1"/>
</dbReference>
<evidence type="ECO:0000256" key="2">
    <source>
        <dbReference type="SAM" id="SignalP"/>
    </source>
</evidence>
<dbReference type="Proteomes" id="UP000316371">
    <property type="component" value="Unassembled WGS sequence"/>
</dbReference>
<organism evidence="4 5">
    <name type="scientific">Flavobacterium restrictum</name>
    <dbReference type="NCBI Taxonomy" id="2594428"/>
    <lineage>
        <taxon>Bacteria</taxon>
        <taxon>Pseudomonadati</taxon>
        <taxon>Bacteroidota</taxon>
        <taxon>Flavobacteriia</taxon>
        <taxon>Flavobacteriales</taxon>
        <taxon>Flavobacteriaceae</taxon>
        <taxon>Flavobacterium</taxon>
    </lineage>
</organism>
<dbReference type="InterPro" id="IPR045266">
    <property type="entry name" value="DOH_DOMON"/>
</dbReference>
<name>A0A553E8A5_9FLAO</name>
<evidence type="ECO:0000259" key="3">
    <source>
        <dbReference type="SMART" id="SM00664"/>
    </source>
</evidence>
<dbReference type="InterPro" id="IPR026444">
    <property type="entry name" value="Secre_tail"/>
</dbReference>
<accession>A0A553E8A5</accession>
<sequence length="252" mass="27037">MKKIYLLVLIIGLTTVSFAQNKSTGVVTMGTISLKIDLNQTTSLVTYTITGPTTKWFSIGLNTTSMTASTDCVTYGTALLDQSLPGGHVAPVTDATNNLTLVSNTISGTVRTIVATRPFNTSDAKDYTYAFSLTNLNVIYAIGSSTNVANQHQTFGSKTLTFTTVLGLADNTTLDKVTIYPNPSTGVFMISKNNATTVSKIKIFDSTARLVKEINVTNDKETTINLSGFAKGIYFAEIANEDSKVVKKLVIK</sequence>
<feature type="signal peptide" evidence="2">
    <location>
        <begin position="1"/>
        <end position="19"/>
    </location>
</feature>
<protein>
    <submittedName>
        <fullName evidence="4">T9SS type A sorting domain-containing protein</fullName>
    </submittedName>
</protein>
<dbReference type="RefSeq" id="WP_144255486.1">
    <property type="nucleotide sequence ID" value="NZ_VJZT01000003.1"/>
</dbReference>
<feature type="chain" id="PRO_5021720723" evidence="2">
    <location>
        <begin position="20"/>
        <end position="252"/>
    </location>
</feature>
<dbReference type="Pfam" id="PF18962">
    <property type="entry name" value="Por_Secre_tail"/>
    <property type="match status" value="1"/>
</dbReference>
<reference evidence="4 5" key="1">
    <citation type="submission" date="2019-07" db="EMBL/GenBank/DDBJ databases">
        <title>Novel species of Flavobacterium.</title>
        <authorList>
            <person name="Liu Q."/>
            <person name="Xin Y.-H."/>
        </authorList>
    </citation>
    <scope>NUCLEOTIDE SEQUENCE [LARGE SCALE GENOMIC DNA]</scope>
    <source>
        <strain evidence="4 5">LB1R34</strain>
    </source>
</reference>
<keyword evidence="1 2" id="KW-0732">Signal</keyword>
<dbReference type="AlphaFoldDB" id="A0A553E8A5"/>
<dbReference type="NCBIfam" id="TIGR04183">
    <property type="entry name" value="Por_Secre_tail"/>
    <property type="match status" value="1"/>
</dbReference>
<dbReference type="EMBL" id="VJZT01000003">
    <property type="protein sequence ID" value="TRX41298.1"/>
    <property type="molecule type" value="Genomic_DNA"/>
</dbReference>
<proteinExistence type="predicted"/>
<comment type="caution">
    <text evidence="4">The sequence shown here is derived from an EMBL/GenBank/DDBJ whole genome shotgun (WGS) entry which is preliminary data.</text>
</comment>
<dbReference type="SMART" id="SM00664">
    <property type="entry name" value="DoH"/>
    <property type="match status" value="1"/>
</dbReference>
<evidence type="ECO:0000313" key="5">
    <source>
        <dbReference type="Proteomes" id="UP000316371"/>
    </source>
</evidence>
<keyword evidence="5" id="KW-1185">Reference proteome</keyword>